<proteinExistence type="inferred from homology"/>
<dbReference type="Gene3D" id="3.40.50.1820">
    <property type="entry name" value="alpha/beta hydrolase"/>
    <property type="match status" value="1"/>
</dbReference>
<gene>
    <name evidence="4" type="ORF">UFOPK2754_00493</name>
    <name evidence="5" type="ORF">UFOPK3139_03426</name>
    <name evidence="6" type="ORF">UFOPK3543_00108</name>
    <name evidence="7" type="ORF">UFOPK3967_00817</name>
</gene>
<evidence type="ECO:0000313" key="5">
    <source>
        <dbReference type="EMBL" id="CAB4836978.1"/>
    </source>
</evidence>
<dbReference type="AlphaFoldDB" id="A0A6J7F8C7"/>
<dbReference type="EMBL" id="CAFABA010000279">
    <property type="protein sequence ID" value="CAB4836978.1"/>
    <property type="molecule type" value="Genomic_DNA"/>
</dbReference>
<reference evidence="6" key="1">
    <citation type="submission" date="2020-05" db="EMBL/GenBank/DDBJ databases">
        <authorList>
            <person name="Chiriac C."/>
            <person name="Salcher M."/>
            <person name="Ghai R."/>
            <person name="Kavagutti S V."/>
        </authorList>
    </citation>
    <scope>NUCLEOTIDE SEQUENCE</scope>
</reference>
<feature type="domain" description="AB hydrolase-1" evidence="3">
    <location>
        <begin position="22"/>
        <end position="247"/>
    </location>
</feature>
<evidence type="ECO:0000259" key="3">
    <source>
        <dbReference type="Pfam" id="PF12697"/>
    </source>
</evidence>
<dbReference type="Pfam" id="PF12697">
    <property type="entry name" value="Abhydrolase_6"/>
    <property type="match status" value="1"/>
</dbReference>
<protein>
    <submittedName>
        <fullName evidence="6">Unannotated protein</fullName>
    </submittedName>
</protein>
<dbReference type="InterPro" id="IPR029058">
    <property type="entry name" value="AB_hydrolase_fold"/>
</dbReference>
<keyword evidence="2" id="KW-0456">Lyase</keyword>
<dbReference type="EMBL" id="CAFBMH010000002">
    <property type="protein sequence ID" value="CAB4889240.1"/>
    <property type="molecule type" value="Genomic_DNA"/>
</dbReference>
<sequence length="258" mass="27906">MTTVDPGALAYEERGPVDASRLVLLHGFTQNAGCWSPFDDALAPYYRLRLVDAPGHGASGHERADLVDAAWLLGLVGGRSDYLGYSMGGRIALRLALDSPGLVERVVLIGASPGLLDDDERDARLERDLALADRLETLGLEPFVDEWLAQPIFATLPPSAAHRDARRRNTATRLASSLRSLGTGAQEPLWDRLGELAMPMLLLVGTDDRKFASIARDMADAVGSNAEVALVQGAGHAAHLEQPDRTATLVLDWLRRVR</sequence>
<evidence type="ECO:0000313" key="6">
    <source>
        <dbReference type="EMBL" id="CAB4889240.1"/>
    </source>
</evidence>
<accession>A0A6J7F8C7</accession>
<dbReference type="GO" id="GO:0009234">
    <property type="term" value="P:menaquinone biosynthetic process"/>
    <property type="evidence" value="ECO:0007669"/>
    <property type="project" value="UniProtKB-KW"/>
</dbReference>
<name>A0A6J7F8C7_9ZZZZ</name>
<dbReference type="InterPro" id="IPR022485">
    <property type="entry name" value="SHCHC_synthase_MenH"/>
</dbReference>
<dbReference type="GO" id="GO:0070205">
    <property type="term" value="F:2-succinyl-6-hydroxy-2,4-cyclohexadiene-1-carboxylate synthase activity"/>
    <property type="evidence" value="ECO:0007669"/>
    <property type="project" value="InterPro"/>
</dbReference>
<dbReference type="HAMAP" id="MF_01660">
    <property type="entry name" value="MenH"/>
    <property type="match status" value="1"/>
</dbReference>
<dbReference type="InterPro" id="IPR000073">
    <property type="entry name" value="AB_hydrolase_1"/>
</dbReference>
<evidence type="ECO:0000256" key="2">
    <source>
        <dbReference type="ARBA" id="ARBA00023239"/>
    </source>
</evidence>
<dbReference type="EMBL" id="CAFBOS010000036">
    <property type="protein sequence ID" value="CAB4988104.1"/>
    <property type="molecule type" value="Genomic_DNA"/>
</dbReference>
<evidence type="ECO:0000313" key="7">
    <source>
        <dbReference type="EMBL" id="CAB4988104.1"/>
    </source>
</evidence>
<keyword evidence="1" id="KW-0474">Menaquinone biosynthesis</keyword>
<evidence type="ECO:0000256" key="1">
    <source>
        <dbReference type="ARBA" id="ARBA00022428"/>
    </source>
</evidence>
<dbReference type="EMBL" id="CAEZYR010000011">
    <property type="protein sequence ID" value="CAB4731224.1"/>
    <property type="molecule type" value="Genomic_DNA"/>
</dbReference>
<dbReference type="PANTHER" id="PTHR42916:SF1">
    <property type="entry name" value="PROTEIN PHYLLO, CHLOROPLASTIC"/>
    <property type="match status" value="1"/>
</dbReference>
<organism evidence="6">
    <name type="scientific">freshwater metagenome</name>
    <dbReference type="NCBI Taxonomy" id="449393"/>
    <lineage>
        <taxon>unclassified sequences</taxon>
        <taxon>metagenomes</taxon>
        <taxon>ecological metagenomes</taxon>
    </lineage>
</organism>
<dbReference type="PANTHER" id="PTHR42916">
    <property type="entry name" value="2-SUCCINYL-5-ENOLPYRUVYL-6-HYDROXY-3-CYCLOHEXENE-1-CARBOXYLATE SYNTHASE"/>
    <property type="match status" value="1"/>
</dbReference>
<dbReference type="SUPFAM" id="SSF53474">
    <property type="entry name" value="alpha/beta-Hydrolases"/>
    <property type="match status" value="1"/>
</dbReference>
<evidence type="ECO:0000313" key="4">
    <source>
        <dbReference type="EMBL" id="CAB4731224.1"/>
    </source>
</evidence>